<dbReference type="InterPro" id="IPR046357">
    <property type="entry name" value="PPIase_dom_sf"/>
</dbReference>
<dbReference type="InterPro" id="IPR001179">
    <property type="entry name" value="PPIase_FKBP_dom"/>
</dbReference>
<evidence type="ECO:0000256" key="3">
    <source>
        <dbReference type="ARBA" id="ARBA00006577"/>
    </source>
</evidence>
<comment type="catalytic activity">
    <reaction evidence="1 9 10">
        <text>[protein]-peptidylproline (omega=180) = [protein]-peptidylproline (omega=0)</text>
        <dbReference type="Rhea" id="RHEA:16237"/>
        <dbReference type="Rhea" id="RHEA-COMP:10747"/>
        <dbReference type="Rhea" id="RHEA-COMP:10748"/>
        <dbReference type="ChEBI" id="CHEBI:83833"/>
        <dbReference type="ChEBI" id="CHEBI:83834"/>
        <dbReference type="EC" id="5.2.1.8"/>
    </reaction>
</comment>
<organism evidence="12 13">
    <name type="scientific">Leptolyngbya boryana NIES-2135</name>
    <dbReference type="NCBI Taxonomy" id="1973484"/>
    <lineage>
        <taxon>Bacteria</taxon>
        <taxon>Bacillati</taxon>
        <taxon>Cyanobacteriota</taxon>
        <taxon>Cyanophyceae</taxon>
        <taxon>Leptolyngbyales</taxon>
        <taxon>Leptolyngbyaceae</taxon>
        <taxon>Leptolyngbya group</taxon>
        <taxon>Leptolyngbya</taxon>
    </lineage>
</organism>
<dbReference type="Pfam" id="PF00254">
    <property type="entry name" value="FKBP_C"/>
    <property type="match status" value="1"/>
</dbReference>
<comment type="subcellular location">
    <subcellularLocation>
        <location evidence="2">Cytoplasm</location>
    </subcellularLocation>
</comment>
<gene>
    <name evidence="12" type="ORF">NIES2135_29100</name>
</gene>
<dbReference type="AlphaFoldDB" id="A0A1Z4JH80"/>
<dbReference type="PANTHER" id="PTHR47861">
    <property type="entry name" value="FKBP-TYPE PEPTIDYL-PROLYL CIS-TRANS ISOMERASE SLYD"/>
    <property type="match status" value="1"/>
</dbReference>
<evidence type="ECO:0000256" key="6">
    <source>
        <dbReference type="ARBA" id="ARBA00023186"/>
    </source>
</evidence>
<dbReference type="SUPFAM" id="SSF54534">
    <property type="entry name" value="FKBP-like"/>
    <property type="match status" value="1"/>
</dbReference>
<dbReference type="EC" id="5.2.1.8" evidence="10"/>
<evidence type="ECO:0000256" key="1">
    <source>
        <dbReference type="ARBA" id="ARBA00000971"/>
    </source>
</evidence>
<dbReference type="GO" id="GO:0005737">
    <property type="term" value="C:cytoplasm"/>
    <property type="evidence" value="ECO:0007669"/>
    <property type="project" value="UniProtKB-SubCell"/>
</dbReference>
<dbReference type="Proteomes" id="UP000217895">
    <property type="component" value="Chromosome"/>
</dbReference>
<proteinExistence type="inferred from homology"/>
<comment type="function">
    <text evidence="8">Also involved in hydrogenase metallocenter assembly, probably by participating in the nickel insertion step. This function in hydrogenase biosynthesis requires chaperone activity and the presence of the metal-binding domain, but not PPIase activity.</text>
</comment>
<feature type="domain" description="PPIase FKBP-type" evidence="11">
    <location>
        <begin position="7"/>
        <end position="88"/>
    </location>
</feature>
<keyword evidence="7 9" id="KW-0413">Isomerase</keyword>
<evidence type="ECO:0000256" key="8">
    <source>
        <dbReference type="ARBA" id="ARBA00037071"/>
    </source>
</evidence>
<evidence type="ECO:0000256" key="5">
    <source>
        <dbReference type="ARBA" id="ARBA00023110"/>
    </source>
</evidence>
<evidence type="ECO:0000313" key="12">
    <source>
        <dbReference type="EMBL" id="BAY56080.1"/>
    </source>
</evidence>
<dbReference type="PANTHER" id="PTHR47861:SF3">
    <property type="entry name" value="FKBP-TYPE PEPTIDYL-PROLYL CIS-TRANS ISOMERASE SLYD"/>
    <property type="match status" value="1"/>
</dbReference>
<dbReference type="PROSITE" id="PS50059">
    <property type="entry name" value="FKBP_PPIASE"/>
    <property type="match status" value="1"/>
</dbReference>
<sequence length="142" mass="15097">MAQAKLGDTVRVHYTGKLDDGTVFDSSVNADPLEFTLGAGNVIPGFENAVMGMSPGDSKTEIIPADQAYGAYQEAMVLVVERAQMPPDLQPEVGQQLEIRQPTGQSIPVVITDVSDADVTLDANHPLAGEDLTFDIQLVEIG</sequence>
<keyword evidence="13" id="KW-1185">Reference proteome</keyword>
<evidence type="ECO:0000256" key="4">
    <source>
        <dbReference type="ARBA" id="ARBA00022490"/>
    </source>
</evidence>
<accession>A0A1Z4JH80</accession>
<reference evidence="12 13" key="1">
    <citation type="submission" date="2017-06" db="EMBL/GenBank/DDBJ databases">
        <title>Genome sequencing of cyanobaciteial culture collection at National Institute for Environmental Studies (NIES).</title>
        <authorList>
            <person name="Hirose Y."/>
            <person name="Shimura Y."/>
            <person name="Fujisawa T."/>
            <person name="Nakamura Y."/>
            <person name="Kawachi M."/>
        </authorList>
    </citation>
    <scope>NUCLEOTIDE SEQUENCE [LARGE SCALE GENOMIC DNA]</scope>
    <source>
        <strain evidence="12 13">NIES-2135</strain>
    </source>
</reference>
<comment type="similarity">
    <text evidence="3 10">Belongs to the FKBP-type PPIase family.</text>
</comment>
<keyword evidence="6" id="KW-0143">Chaperone</keyword>
<keyword evidence="4" id="KW-0963">Cytoplasm</keyword>
<name>A0A1Z4JH80_LEPBY</name>
<evidence type="ECO:0000256" key="9">
    <source>
        <dbReference type="PROSITE-ProRule" id="PRU00277"/>
    </source>
</evidence>
<dbReference type="Gene3D" id="3.10.50.40">
    <property type="match status" value="1"/>
</dbReference>
<evidence type="ECO:0000313" key="13">
    <source>
        <dbReference type="Proteomes" id="UP000217895"/>
    </source>
</evidence>
<protein>
    <recommendedName>
        <fullName evidence="10">Peptidyl-prolyl cis-trans isomerase</fullName>
        <ecNumber evidence="10">5.2.1.8</ecNumber>
    </recommendedName>
</protein>
<keyword evidence="5 9" id="KW-0697">Rotamase</keyword>
<dbReference type="GO" id="GO:0003755">
    <property type="term" value="F:peptidyl-prolyl cis-trans isomerase activity"/>
    <property type="evidence" value="ECO:0007669"/>
    <property type="project" value="UniProtKB-UniRule"/>
</dbReference>
<dbReference type="GO" id="GO:0042026">
    <property type="term" value="P:protein refolding"/>
    <property type="evidence" value="ECO:0007669"/>
    <property type="project" value="UniProtKB-ARBA"/>
</dbReference>
<evidence type="ECO:0000256" key="2">
    <source>
        <dbReference type="ARBA" id="ARBA00004496"/>
    </source>
</evidence>
<evidence type="ECO:0000256" key="7">
    <source>
        <dbReference type="ARBA" id="ARBA00023235"/>
    </source>
</evidence>
<evidence type="ECO:0000259" key="11">
    <source>
        <dbReference type="PROSITE" id="PS50059"/>
    </source>
</evidence>
<evidence type="ECO:0000256" key="10">
    <source>
        <dbReference type="RuleBase" id="RU003915"/>
    </source>
</evidence>
<dbReference type="EMBL" id="AP018203">
    <property type="protein sequence ID" value="BAY56080.1"/>
    <property type="molecule type" value="Genomic_DNA"/>
</dbReference>